<keyword evidence="9" id="KW-1185">Reference proteome</keyword>
<dbReference type="HOGENOM" id="CLU_1058278_0_0_1"/>
<comment type="similarity">
    <text evidence="5">Belongs to the copper/topaquinone oxidase family.</text>
</comment>
<feature type="modified residue" description="2',4',5'-topaquinone" evidence="4">
    <location>
        <position position="261"/>
    </location>
</feature>
<dbReference type="InterPro" id="IPR015798">
    <property type="entry name" value="Cu_amine_oxidase_C"/>
</dbReference>
<comment type="subunit">
    <text evidence="2">Homodimer.</text>
</comment>
<dbReference type="KEGG" id="sapo:SAPIO_CDS6364"/>
<feature type="active site" description="Schiff-base intermediate with substrate; via topaquinone" evidence="3">
    <location>
        <position position="261"/>
    </location>
</feature>
<dbReference type="OrthoDB" id="5416097at2759"/>
<keyword evidence="3 5" id="KW-0801">TPQ</keyword>
<protein>
    <recommendedName>
        <fullName evidence="5">Amine oxidase</fullName>
        <ecNumber evidence="5">1.4.3.-</ecNumber>
    </recommendedName>
</protein>
<keyword evidence="5 8" id="KW-0560">Oxidoreductase</keyword>
<dbReference type="VEuPathDB" id="FungiDB:SAPIO_CDS6364"/>
<proteinExistence type="inferred from homology"/>
<dbReference type="PANTHER" id="PTHR10638">
    <property type="entry name" value="COPPER AMINE OXIDASE"/>
    <property type="match status" value="1"/>
</dbReference>
<dbReference type="RefSeq" id="XP_016641920.1">
    <property type="nucleotide sequence ID" value="XM_016788486.1"/>
</dbReference>
<comment type="cofactor">
    <cofactor evidence="5">
        <name>Cu cation</name>
        <dbReference type="ChEBI" id="CHEBI:23378"/>
    </cofactor>
    <text evidence="5">Contains 1 topaquinone per subunit.</text>
</comment>
<evidence type="ECO:0000256" key="1">
    <source>
        <dbReference type="ARBA" id="ARBA00001935"/>
    </source>
</evidence>
<dbReference type="SUPFAM" id="SSF49998">
    <property type="entry name" value="Amine oxidase catalytic domain"/>
    <property type="match status" value="1"/>
</dbReference>
<keyword evidence="5" id="KW-0186">Copper</keyword>
<name>A0A084G459_PSEDA</name>
<dbReference type="PANTHER" id="PTHR10638:SF86">
    <property type="entry name" value="COPPER AMINE OXIDASE 1-RELATED"/>
    <property type="match status" value="1"/>
</dbReference>
<dbReference type="GO" id="GO:0008131">
    <property type="term" value="F:primary methylamine oxidase activity"/>
    <property type="evidence" value="ECO:0007669"/>
    <property type="project" value="InterPro"/>
</dbReference>
<dbReference type="Gene3D" id="2.70.98.20">
    <property type="entry name" value="Copper amine oxidase, catalytic domain"/>
    <property type="match status" value="1"/>
</dbReference>
<dbReference type="Pfam" id="PF01179">
    <property type="entry name" value="Cu_amine_oxid"/>
    <property type="match status" value="1"/>
</dbReference>
<dbReference type="GO" id="GO:0005507">
    <property type="term" value="F:copper ion binding"/>
    <property type="evidence" value="ECO:0007669"/>
    <property type="project" value="InterPro"/>
</dbReference>
<comment type="PTM">
    <text evidence="4 5">Topaquinone (TPQ) is generated by copper-dependent autoxidation of a specific tyrosyl residue.</text>
</comment>
<dbReference type="GO" id="GO:0009308">
    <property type="term" value="P:amine metabolic process"/>
    <property type="evidence" value="ECO:0007669"/>
    <property type="project" value="UniProtKB-UniRule"/>
</dbReference>
<feature type="domain" description="HNH nuclease" evidence="7">
    <location>
        <begin position="103"/>
        <end position="132"/>
    </location>
</feature>
<reference evidence="8 9" key="1">
    <citation type="journal article" date="2014" name="Genome Announc.">
        <title>Draft genome sequence of the pathogenic fungus Scedosporium apiospermum.</title>
        <authorList>
            <person name="Vandeputte P."/>
            <person name="Ghamrawi S."/>
            <person name="Rechenmann M."/>
            <person name="Iltis A."/>
            <person name="Giraud S."/>
            <person name="Fleury M."/>
            <person name="Thornton C."/>
            <person name="Delhaes L."/>
            <person name="Meyer W."/>
            <person name="Papon N."/>
            <person name="Bouchara J.P."/>
        </authorList>
    </citation>
    <scope>NUCLEOTIDE SEQUENCE [LARGE SCALE GENOMIC DNA]</scope>
    <source>
        <strain evidence="8 9">IHEM 14462</strain>
    </source>
</reference>
<evidence type="ECO:0000259" key="7">
    <source>
        <dbReference type="Pfam" id="PF13391"/>
    </source>
</evidence>
<organism evidence="8 9">
    <name type="scientific">Pseudallescheria apiosperma</name>
    <name type="common">Scedosporium apiospermum</name>
    <dbReference type="NCBI Taxonomy" id="563466"/>
    <lineage>
        <taxon>Eukaryota</taxon>
        <taxon>Fungi</taxon>
        <taxon>Dikarya</taxon>
        <taxon>Ascomycota</taxon>
        <taxon>Pezizomycotina</taxon>
        <taxon>Sordariomycetes</taxon>
        <taxon>Hypocreomycetidae</taxon>
        <taxon>Microascales</taxon>
        <taxon>Microascaceae</taxon>
        <taxon>Scedosporium</taxon>
    </lineage>
</organism>
<feature type="domain" description="Copper amine oxidase catalytic" evidence="6">
    <location>
        <begin position="175"/>
        <end position="263"/>
    </location>
</feature>
<gene>
    <name evidence="8" type="ORF">SAPIO_CDS6364</name>
</gene>
<dbReference type="InterPro" id="IPR000269">
    <property type="entry name" value="Cu_amine_oxidase"/>
</dbReference>
<dbReference type="EC" id="1.4.3.-" evidence="5"/>
<evidence type="ECO:0000313" key="9">
    <source>
        <dbReference type="Proteomes" id="UP000028545"/>
    </source>
</evidence>
<sequence length="263" mass="29450">MKLRNSLSPGQLPPSAALSQLQAGPRTMMPHMEGTQDYLFKILKPGFTEDVGWRRGAPNPSVCRIFPTLQKEKHKVREALFLLSGILWDADFTESLRDLILGEDNILDSPRNMICLQPGLHRWWHNGYIAFEPVAELSNGVRVRLRWLGVSGLVPSDRRLLDTDPRGCLTTPLESFDLGEYGGGYMTNSLSLGCDCKHTIHYMDADFASKAGQVAVIANAICIHEEDNGIFFKHTDFRDGFVTTTSARKLIISQIFTAASYEY</sequence>
<feature type="active site" description="Proton acceptor" evidence="3">
    <location>
        <position position="177"/>
    </location>
</feature>
<dbReference type="AlphaFoldDB" id="A0A084G459"/>
<evidence type="ECO:0000256" key="3">
    <source>
        <dbReference type="PIRSR" id="PIRSR600269-50"/>
    </source>
</evidence>
<evidence type="ECO:0000259" key="6">
    <source>
        <dbReference type="Pfam" id="PF01179"/>
    </source>
</evidence>
<accession>A0A084G459</accession>
<evidence type="ECO:0000256" key="4">
    <source>
        <dbReference type="PIRSR" id="PIRSR600269-51"/>
    </source>
</evidence>
<dbReference type="Pfam" id="PF13391">
    <property type="entry name" value="HNH_2"/>
    <property type="match status" value="1"/>
</dbReference>
<keyword evidence="5" id="KW-0479">Metal-binding</keyword>
<dbReference type="GO" id="GO:0048038">
    <property type="term" value="F:quinone binding"/>
    <property type="evidence" value="ECO:0007669"/>
    <property type="project" value="InterPro"/>
</dbReference>
<evidence type="ECO:0000313" key="8">
    <source>
        <dbReference type="EMBL" id="KEZ42121.1"/>
    </source>
</evidence>
<comment type="caution">
    <text evidence="8">The sequence shown here is derived from an EMBL/GenBank/DDBJ whole genome shotgun (WGS) entry which is preliminary data.</text>
</comment>
<dbReference type="Proteomes" id="UP000028545">
    <property type="component" value="Unassembled WGS sequence"/>
</dbReference>
<dbReference type="InterPro" id="IPR003615">
    <property type="entry name" value="HNH_nuc"/>
</dbReference>
<dbReference type="InterPro" id="IPR036460">
    <property type="entry name" value="Cu_amine_oxidase_C_sf"/>
</dbReference>
<evidence type="ECO:0000256" key="5">
    <source>
        <dbReference type="RuleBase" id="RU000672"/>
    </source>
</evidence>
<dbReference type="EMBL" id="JOWA01000102">
    <property type="protein sequence ID" value="KEZ42121.1"/>
    <property type="molecule type" value="Genomic_DNA"/>
</dbReference>
<comment type="cofactor">
    <cofactor evidence="1">
        <name>Cu cation</name>
        <dbReference type="ChEBI" id="CHEBI:23378"/>
    </cofactor>
</comment>
<evidence type="ECO:0000256" key="2">
    <source>
        <dbReference type="ARBA" id="ARBA00011738"/>
    </source>
</evidence>
<dbReference type="GeneID" id="27725436"/>